<feature type="compositionally biased region" description="Basic and acidic residues" evidence="1">
    <location>
        <begin position="529"/>
        <end position="551"/>
    </location>
</feature>
<name>A0A8A7KG81_9FIRM</name>
<feature type="region of interest" description="Disordered" evidence="1">
    <location>
        <begin position="522"/>
        <end position="581"/>
    </location>
</feature>
<dbReference type="RefSeq" id="WP_230868560.1">
    <property type="nucleotide sequence ID" value="NZ_CP046640.1"/>
</dbReference>
<dbReference type="KEGG" id="ifn:GM661_02275"/>
<organism evidence="3 4">
    <name type="scientific">Iocasia fonsfrigidae</name>
    <dbReference type="NCBI Taxonomy" id="2682810"/>
    <lineage>
        <taxon>Bacteria</taxon>
        <taxon>Bacillati</taxon>
        <taxon>Bacillota</taxon>
        <taxon>Clostridia</taxon>
        <taxon>Halanaerobiales</taxon>
        <taxon>Halanaerobiaceae</taxon>
        <taxon>Iocasia</taxon>
    </lineage>
</organism>
<dbReference type="InterPro" id="IPR008763">
    <property type="entry name" value="Peptidase_S55"/>
</dbReference>
<protein>
    <recommendedName>
        <fullName evidence="2">Peptidase S55 domain-containing protein</fullName>
    </recommendedName>
</protein>
<gene>
    <name evidence="3" type="ORF">GM661_02275</name>
</gene>
<dbReference type="EMBL" id="CP046640">
    <property type="protein sequence ID" value="QTL96882.1"/>
    <property type="molecule type" value="Genomic_DNA"/>
</dbReference>
<dbReference type="AlphaFoldDB" id="A0A8A7KG81"/>
<evidence type="ECO:0000256" key="1">
    <source>
        <dbReference type="SAM" id="MobiDB-lite"/>
    </source>
</evidence>
<evidence type="ECO:0000259" key="2">
    <source>
        <dbReference type="PROSITE" id="PS51494"/>
    </source>
</evidence>
<reference evidence="3" key="1">
    <citation type="submission" date="2019-12" db="EMBL/GenBank/DDBJ databases">
        <authorList>
            <person name="zhang j."/>
            <person name="sun C.M."/>
        </authorList>
    </citation>
    <scope>NUCLEOTIDE SEQUENCE</scope>
    <source>
        <strain evidence="3">NS-1</strain>
    </source>
</reference>
<dbReference type="PROSITE" id="PS51494">
    <property type="entry name" value="SPOIVB"/>
    <property type="match status" value="1"/>
</dbReference>
<sequence>MRFKIKHFMFVLLIMILISGFSVAEEIMPLTEIEAGMQGKAKTVFYGDKVEEFPVEIIDIMPDQGLNRDLILIRAGGEKIDEIGGIAAGMSGSPVYIEGKLIGAIGYGWSFSEGNYALVTPIEDMLTLINSEDNEGIENSNLAERGLSTPLLVSGLTGRSFDRLKKDLESLGLELTPYNVSTGGRAEFKTKLEPGSAVAVQLVRGDINIGSIGTVSYLDESGNILAFGHPFFNKGEVDYMLSSATIRGVIPSMQQPFKLGSPNKELLGSITVDRGAGIAGKLKKYSRVIPLRIRVFDQEREVENKVNAQLIRDEDLITSLVTNIGLESLDATLDRIGEGTARTRFKITANGLPALSIERENMYYSRRDIASLALLDLYQVMDIITGNPFQEVNLIDIQYDVEVDHTAQVALVQEARVINQEIRPGDQVEVEVILHPYRGEVFTKNVKIEIPEDTQPGMASMVIDGGFTGQSYQHLPEDSTQEDDLNQAVVQGYKDFPSIIEDYLEKPKNNDLIIQVYPGYTPDDIEAEDEHKQGHEAGDQEDERKENKEESPENTAAPDQEPKEEEERIDNREIEETEIKE</sequence>
<keyword evidence="4" id="KW-1185">Reference proteome</keyword>
<evidence type="ECO:0000313" key="4">
    <source>
        <dbReference type="Proteomes" id="UP000665020"/>
    </source>
</evidence>
<evidence type="ECO:0000313" key="3">
    <source>
        <dbReference type="EMBL" id="QTL96882.1"/>
    </source>
</evidence>
<feature type="domain" description="Peptidase S55" evidence="2">
    <location>
        <begin position="1"/>
        <end position="141"/>
    </location>
</feature>
<dbReference type="Proteomes" id="UP000665020">
    <property type="component" value="Chromosome"/>
</dbReference>
<feature type="compositionally biased region" description="Basic and acidic residues" evidence="1">
    <location>
        <begin position="565"/>
        <end position="581"/>
    </location>
</feature>
<proteinExistence type="predicted"/>
<accession>A0A8A7KG81</accession>
<dbReference type="Pfam" id="PF05580">
    <property type="entry name" value="Peptidase_S55"/>
    <property type="match status" value="1"/>
</dbReference>